<dbReference type="SUPFAM" id="SSF51182">
    <property type="entry name" value="RmlC-like cupins"/>
    <property type="match status" value="1"/>
</dbReference>
<organism evidence="5 6">
    <name type="scientific">Flammeovirga agarivorans</name>
    <dbReference type="NCBI Taxonomy" id="2726742"/>
    <lineage>
        <taxon>Bacteria</taxon>
        <taxon>Pseudomonadati</taxon>
        <taxon>Bacteroidota</taxon>
        <taxon>Cytophagia</taxon>
        <taxon>Cytophagales</taxon>
        <taxon>Flammeovirgaceae</taxon>
        <taxon>Flammeovirga</taxon>
    </lineage>
</organism>
<evidence type="ECO:0000256" key="3">
    <source>
        <dbReference type="ARBA" id="ARBA00023163"/>
    </source>
</evidence>
<dbReference type="InterPro" id="IPR018060">
    <property type="entry name" value="HTH_AraC"/>
</dbReference>
<dbReference type="PANTHER" id="PTHR43280:SF27">
    <property type="entry name" value="TRANSCRIPTIONAL REGULATOR MTLR"/>
    <property type="match status" value="1"/>
</dbReference>
<evidence type="ECO:0000256" key="1">
    <source>
        <dbReference type="ARBA" id="ARBA00023015"/>
    </source>
</evidence>
<dbReference type="Proteomes" id="UP000585050">
    <property type="component" value="Unassembled WGS sequence"/>
</dbReference>
<evidence type="ECO:0000259" key="4">
    <source>
        <dbReference type="PROSITE" id="PS01124"/>
    </source>
</evidence>
<dbReference type="InterPro" id="IPR009057">
    <property type="entry name" value="Homeodomain-like_sf"/>
</dbReference>
<dbReference type="PROSITE" id="PS01124">
    <property type="entry name" value="HTH_ARAC_FAMILY_2"/>
    <property type="match status" value="1"/>
</dbReference>
<feature type="domain" description="HTH araC/xylS-type" evidence="4">
    <location>
        <begin position="178"/>
        <end position="276"/>
    </location>
</feature>
<evidence type="ECO:0000313" key="6">
    <source>
        <dbReference type="Proteomes" id="UP000585050"/>
    </source>
</evidence>
<sequence>MKAILEKVITQDESNVRAFKYSNRHFETPWHVHPEFELTYIINSVGSRYVGNNIADYQPGELVLLGANLPHCWKNDQERPEHAESLVIQWPKELIDSVAHFHDIQVALKNIERGILFHQPEKVNAFDRMMEIINAQGLERHLKFIELLGQLGSLEDKQILAGASYSYNNNHETNTRIEVVQNYVEENFSRKIKLSEIAAELNMTEQSFSRFFSKVMQRPFFVYLNEYRINRVSRLLLETDMQVAEIGYTCGYDSLPFFYQQFKKFKGYSPLGFRKMYKKIG</sequence>
<keyword evidence="3" id="KW-0804">Transcription</keyword>
<comment type="caution">
    <text evidence="5">The sequence shown here is derived from an EMBL/GenBank/DDBJ whole genome shotgun (WGS) entry which is preliminary data.</text>
</comment>
<evidence type="ECO:0000313" key="5">
    <source>
        <dbReference type="EMBL" id="NLR90143.1"/>
    </source>
</evidence>
<evidence type="ECO:0000256" key="2">
    <source>
        <dbReference type="ARBA" id="ARBA00023125"/>
    </source>
</evidence>
<dbReference type="Gene3D" id="2.60.120.10">
    <property type="entry name" value="Jelly Rolls"/>
    <property type="match status" value="1"/>
</dbReference>
<dbReference type="RefSeq" id="WP_168880819.1">
    <property type="nucleotide sequence ID" value="NZ_JABAIL010000001.1"/>
</dbReference>
<dbReference type="CDD" id="cd06976">
    <property type="entry name" value="cupin_MtlR-like_N"/>
    <property type="match status" value="1"/>
</dbReference>
<gene>
    <name evidence="5" type="ORF">HGP29_02950</name>
</gene>
<keyword evidence="6" id="KW-1185">Reference proteome</keyword>
<keyword evidence="2" id="KW-0238">DNA-binding</keyword>
<dbReference type="PANTHER" id="PTHR43280">
    <property type="entry name" value="ARAC-FAMILY TRANSCRIPTIONAL REGULATOR"/>
    <property type="match status" value="1"/>
</dbReference>
<dbReference type="PROSITE" id="PS00041">
    <property type="entry name" value="HTH_ARAC_FAMILY_1"/>
    <property type="match status" value="1"/>
</dbReference>
<dbReference type="Gene3D" id="1.10.10.60">
    <property type="entry name" value="Homeodomain-like"/>
    <property type="match status" value="2"/>
</dbReference>
<keyword evidence="1" id="KW-0805">Transcription regulation</keyword>
<dbReference type="SUPFAM" id="SSF46689">
    <property type="entry name" value="Homeodomain-like"/>
    <property type="match status" value="2"/>
</dbReference>
<dbReference type="EMBL" id="JABAIL010000001">
    <property type="protein sequence ID" value="NLR90143.1"/>
    <property type="molecule type" value="Genomic_DNA"/>
</dbReference>
<name>A0A7X8SHD3_9BACT</name>
<dbReference type="InterPro" id="IPR014710">
    <property type="entry name" value="RmlC-like_jellyroll"/>
</dbReference>
<dbReference type="InterPro" id="IPR011051">
    <property type="entry name" value="RmlC_Cupin_sf"/>
</dbReference>
<reference evidence="5 6" key="1">
    <citation type="submission" date="2020-04" db="EMBL/GenBank/DDBJ databases">
        <title>Flammeovirga sp. SR4, a novel species isolated from seawater.</title>
        <authorList>
            <person name="Wang X."/>
        </authorList>
    </citation>
    <scope>NUCLEOTIDE SEQUENCE [LARGE SCALE GENOMIC DNA]</scope>
    <source>
        <strain evidence="5 6">SR4</strain>
    </source>
</reference>
<dbReference type="AlphaFoldDB" id="A0A7X8SHD3"/>
<dbReference type="Pfam" id="PF12833">
    <property type="entry name" value="HTH_18"/>
    <property type="match status" value="1"/>
</dbReference>
<dbReference type="SMART" id="SM00342">
    <property type="entry name" value="HTH_ARAC"/>
    <property type="match status" value="1"/>
</dbReference>
<dbReference type="GO" id="GO:0003700">
    <property type="term" value="F:DNA-binding transcription factor activity"/>
    <property type="evidence" value="ECO:0007669"/>
    <property type="project" value="InterPro"/>
</dbReference>
<proteinExistence type="predicted"/>
<protein>
    <submittedName>
        <fullName evidence="5">Helix-turn-helix domain-containing protein</fullName>
    </submittedName>
</protein>
<accession>A0A7X8SHD3</accession>
<dbReference type="GO" id="GO:0043565">
    <property type="term" value="F:sequence-specific DNA binding"/>
    <property type="evidence" value="ECO:0007669"/>
    <property type="project" value="InterPro"/>
</dbReference>
<dbReference type="InterPro" id="IPR018062">
    <property type="entry name" value="HTH_AraC-typ_CS"/>
</dbReference>